<evidence type="ECO:0000313" key="6">
    <source>
        <dbReference type="Proteomes" id="UP000034491"/>
    </source>
</evidence>
<dbReference type="InterPro" id="IPR019888">
    <property type="entry name" value="Tscrpt_reg_AsnC-like"/>
</dbReference>
<keyword evidence="6" id="KW-1185">Reference proteome</keyword>
<keyword evidence="2" id="KW-0238">DNA-binding</keyword>
<dbReference type="Gene3D" id="1.10.10.10">
    <property type="entry name" value="Winged helix-like DNA-binding domain superfamily/Winged helix DNA-binding domain"/>
    <property type="match status" value="1"/>
</dbReference>
<dbReference type="GO" id="GO:0005829">
    <property type="term" value="C:cytosol"/>
    <property type="evidence" value="ECO:0007669"/>
    <property type="project" value="TreeGrafter"/>
</dbReference>
<comment type="caution">
    <text evidence="5">The sequence shown here is derived from an EMBL/GenBank/DDBJ whole genome shotgun (WGS) entry which is preliminary data.</text>
</comment>
<dbReference type="STRING" id="1549748.WH95_04260"/>
<name>A0A0M2RCF9_9PROT</name>
<protein>
    <recommendedName>
        <fullName evidence="4">HTH asnC-type domain-containing protein</fullName>
    </recommendedName>
</protein>
<keyword evidence="1" id="KW-0805">Transcription regulation</keyword>
<evidence type="ECO:0000259" key="4">
    <source>
        <dbReference type="PROSITE" id="PS50956"/>
    </source>
</evidence>
<gene>
    <name evidence="5" type="ORF">WH95_04260</name>
</gene>
<proteinExistence type="predicted"/>
<dbReference type="Pfam" id="PF01037">
    <property type="entry name" value="AsnC_trans_reg"/>
    <property type="match status" value="1"/>
</dbReference>
<dbReference type="Gene3D" id="3.30.70.920">
    <property type="match status" value="1"/>
</dbReference>
<dbReference type="OrthoDB" id="9809462at2"/>
<dbReference type="PANTHER" id="PTHR30154">
    <property type="entry name" value="LEUCINE-RESPONSIVE REGULATORY PROTEIN"/>
    <property type="match status" value="1"/>
</dbReference>
<dbReference type="SMART" id="SM00344">
    <property type="entry name" value="HTH_ASNC"/>
    <property type="match status" value="1"/>
</dbReference>
<dbReference type="Pfam" id="PF13404">
    <property type="entry name" value="HTH_AsnC-type"/>
    <property type="match status" value="1"/>
</dbReference>
<dbReference type="InterPro" id="IPR036388">
    <property type="entry name" value="WH-like_DNA-bd_sf"/>
</dbReference>
<dbReference type="InterPro" id="IPR019887">
    <property type="entry name" value="Tscrpt_reg_AsnC/Lrp_C"/>
</dbReference>
<dbReference type="InterPro" id="IPR011008">
    <property type="entry name" value="Dimeric_a/b-barrel"/>
</dbReference>
<dbReference type="InterPro" id="IPR036390">
    <property type="entry name" value="WH_DNA-bd_sf"/>
</dbReference>
<evidence type="ECO:0000313" key="5">
    <source>
        <dbReference type="EMBL" id="KKJ77675.1"/>
    </source>
</evidence>
<dbReference type="AlphaFoldDB" id="A0A0M2RCF9"/>
<dbReference type="PROSITE" id="PS50956">
    <property type="entry name" value="HTH_ASNC_2"/>
    <property type="match status" value="1"/>
</dbReference>
<sequence>MGISVDDKDQKLLQLLRQNARASIKELAAGVDLSRTALVERIKRLERDGEITGYTLKPVHKKTEIKLFLLIKTHQPSCEIIAPRLERLSSVKACHSLAGSIDMIIELALENIHEANTIRELVSNYPEVSEVSTSTILKTHFQK</sequence>
<evidence type="ECO:0000256" key="3">
    <source>
        <dbReference type="ARBA" id="ARBA00023163"/>
    </source>
</evidence>
<dbReference type="InterPro" id="IPR000485">
    <property type="entry name" value="AsnC-type_HTH_dom"/>
</dbReference>
<organism evidence="5 6">
    <name type="scientific">Kiloniella litopenaei</name>
    <dbReference type="NCBI Taxonomy" id="1549748"/>
    <lineage>
        <taxon>Bacteria</taxon>
        <taxon>Pseudomonadati</taxon>
        <taxon>Pseudomonadota</taxon>
        <taxon>Alphaproteobacteria</taxon>
        <taxon>Rhodospirillales</taxon>
        <taxon>Kiloniellaceae</taxon>
        <taxon>Kiloniella</taxon>
    </lineage>
</organism>
<dbReference type="Proteomes" id="UP000034491">
    <property type="component" value="Unassembled WGS sequence"/>
</dbReference>
<reference evidence="5 6" key="1">
    <citation type="submission" date="2015-03" db="EMBL/GenBank/DDBJ databases">
        <title>Genome sequence of Kiloniella sp. P1-1, isolated from the gut microflora of Pacific white shrimp, Penaeus vannamei.</title>
        <authorList>
            <person name="Shao Z."/>
            <person name="Wang L."/>
            <person name="Li X."/>
        </authorList>
    </citation>
    <scope>NUCLEOTIDE SEQUENCE [LARGE SCALE GENOMIC DNA]</scope>
    <source>
        <strain evidence="5 6">P1-1</strain>
    </source>
</reference>
<accession>A0A0M2RCF9</accession>
<dbReference type="EMBL" id="LANI01000003">
    <property type="protein sequence ID" value="KKJ77675.1"/>
    <property type="molecule type" value="Genomic_DNA"/>
</dbReference>
<dbReference type="GO" id="GO:0043200">
    <property type="term" value="P:response to amino acid"/>
    <property type="evidence" value="ECO:0007669"/>
    <property type="project" value="TreeGrafter"/>
</dbReference>
<feature type="domain" description="HTH asnC-type" evidence="4">
    <location>
        <begin position="5"/>
        <end position="55"/>
    </location>
</feature>
<dbReference type="GO" id="GO:0043565">
    <property type="term" value="F:sequence-specific DNA binding"/>
    <property type="evidence" value="ECO:0007669"/>
    <property type="project" value="InterPro"/>
</dbReference>
<keyword evidence="3" id="KW-0804">Transcription</keyword>
<dbReference type="PANTHER" id="PTHR30154:SF53">
    <property type="entry name" value="HTH-TYPE TRANSCRIPTIONAL REGULATOR LRPC"/>
    <property type="match status" value="1"/>
</dbReference>
<dbReference type="PRINTS" id="PR00033">
    <property type="entry name" value="HTHASNC"/>
</dbReference>
<dbReference type="SUPFAM" id="SSF46785">
    <property type="entry name" value="Winged helix' DNA-binding domain"/>
    <property type="match status" value="1"/>
</dbReference>
<evidence type="ECO:0000256" key="1">
    <source>
        <dbReference type="ARBA" id="ARBA00023015"/>
    </source>
</evidence>
<evidence type="ECO:0000256" key="2">
    <source>
        <dbReference type="ARBA" id="ARBA00023125"/>
    </source>
</evidence>
<dbReference type="SUPFAM" id="SSF54909">
    <property type="entry name" value="Dimeric alpha+beta barrel"/>
    <property type="match status" value="1"/>
</dbReference>